<accession>A0ACA9N0S7</accession>
<comment type="caution">
    <text evidence="1">The sequence shown here is derived from an EMBL/GenBank/DDBJ whole genome shotgun (WGS) entry which is preliminary data.</text>
</comment>
<sequence length="279" mass="31893">MGLCNSKTREGKSPFSLNFNGLNSKNINSQNSHDPNKFCFEDGRRFHNVKGAVYFLPNDEDECERLHLQHFIERYVWQSNFFAPVDHLLNQEGTKVLDVGTGAGSWLLEMASNYPKAKFIGMDISPVQPDLIKPKNDLLKQIWPTVVNELVRVLKPGGYIELAESDFQYSIMGPATTRIINGILIMFDERGLDPTVCYKIRGFLEEHEQLHEVHCEIKKKLDGKDDAKLCKLSYENYTTALMTMKPKLMSVIGASNDEYDELVKNMGNELIEFESFNSR</sequence>
<gene>
    <name evidence="1" type="ORF">RPERSI_LOCUS6936</name>
</gene>
<proteinExistence type="predicted"/>
<dbReference type="EMBL" id="CAJVQC010011382">
    <property type="protein sequence ID" value="CAG8626751.1"/>
    <property type="molecule type" value="Genomic_DNA"/>
</dbReference>
<dbReference type="Proteomes" id="UP000789920">
    <property type="component" value="Unassembled WGS sequence"/>
</dbReference>
<reference evidence="1" key="1">
    <citation type="submission" date="2021-06" db="EMBL/GenBank/DDBJ databases">
        <authorList>
            <person name="Kallberg Y."/>
            <person name="Tangrot J."/>
            <person name="Rosling A."/>
        </authorList>
    </citation>
    <scope>NUCLEOTIDE SEQUENCE</scope>
    <source>
        <strain evidence="1">MA461A</strain>
    </source>
</reference>
<keyword evidence="2" id="KW-1185">Reference proteome</keyword>
<organism evidence="1 2">
    <name type="scientific">Racocetra persica</name>
    <dbReference type="NCBI Taxonomy" id="160502"/>
    <lineage>
        <taxon>Eukaryota</taxon>
        <taxon>Fungi</taxon>
        <taxon>Fungi incertae sedis</taxon>
        <taxon>Mucoromycota</taxon>
        <taxon>Glomeromycotina</taxon>
        <taxon>Glomeromycetes</taxon>
        <taxon>Diversisporales</taxon>
        <taxon>Gigasporaceae</taxon>
        <taxon>Racocetra</taxon>
    </lineage>
</organism>
<feature type="non-terminal residue" evidence="1">
    <location>
        <position position="279"/>
    </location>
</feature>
<name>A0ACA9N0S7_9GLOM</name>
<protein>
    <submittedName>
        <fullName evidence="1">3073_t:CDS:1</fullName>
    </submittedName>
</protein>
<evidence type="ECO:0000313" key="2">
    <source>
        <dbReference type="Proteomes" id="UP000789920"/>
    </source>
</evidence>
<evidence type="ECO:0000313" key="1">
    <source>
        <dbReference type="EMBL" id="CAG8626751.1"/>
    </source>
</evidence>